<accession>A0ABY9X4X5</accession>
<proteinExistence type="predicted"/>
<keyword evidence="2" id="KW-1185">Reference proteome</keyword>
<dbReference type="Proteomes" id="UP001611383">
    <property type="component" value="Chromosome"/>
</dbReference>
<gene>
    <name evidence="1" type="ORF">F0U60_44240</name>
</gene>
<reference evidence="1 2" key="1">
    <citation type="submission" date="2019-08" db="EMBL/GenBank/DDBJ databases">
        <title>Archangium and Cystobacter genomes.</title>
        <authorList>
            <person name="Chen I.-C.K."/>
            <person name="Wielgoss S."/>
        </authorList>
    </citation>
    <scope>NUCLEOTIDE SEQUENCE [LARGE SCALE GENOMIC DNA]</scope>
    <source>
        <strain evidence="1 2">Cbm 6</strain>
    </source>
</reference>
<evidence type="ECO:0000313" key="2">
    <source>
        <dbReference type="Proteomes" id="UP001611383"/>
    </source>
</evidence>
<evidence type="ECO:0000313" key="1">
    <source>
        <dbReference type="EMBL" id="WNG50369.1"/>
    </source>
</evidence>
<dbReference type="RefSeq" id="WP_395809358.1">
    <property type="nucleotide sequence ID" value="NZ_CP043494.1"/>
</dbReference>
<organism evidence="1 2">
    <name type="scientific">Archangium minus</name>
    <dbReference type="NCBI Taxonomy" id="83450"/>
    <lineage>
        <taxon>Bacteria</taxon>
        <taxon>Pseudomonadati</taxon>
        <taxon>Myxococcota</taxon>
        <taxon>Myxococcia</taxon>
        <taxon>Myxococcales</taxon>
        <taxon>Cystobacterineae</taxon>
        <taxon>Archangiaceae</taxon>
        <taxon>Archangium</taxon>
    </lineage>
</organism>
<sequence>MNWFALFLHQLTDGRSEERGGSVFKGVSFVKVVIDGQELEEMDAFRDSLVYFDELARSAESSGRYLIFTCTCGIAEDGGWEGVNVDVTESTVSWELEVGAERLRFTFDRREYVSEIESVKAALGSSPLPLEPRAVIFPQGFKR</sequence>
<protein>
    <submittedName>
        <fullName evidence="1">Uncharacterized protein</fullName>
    </submittedName>
</protein>
<dbReference type="EMBL" id="CP043494">
    <property type="protein sequence ID" value="WNG50369.1"/>
    <property type="molecule type" value="Genomic_DNA"/>
</dbReference>
<name>A0ABY9X4X5_9BACT</name>